<dbReference type="RefSeq" id="WP_093167455.1">
    <property type="nucleotide sequence ID" value="NZ_FNCN01000001.1"/>
</dbReference>
<feature type="transmembrane region" description="Helical" evidence="2">
    <location>
        <begin position="79"/>
        <end position="104"/>
    </location>
</feature>
<keyword evidence="2" id="KW-0812">Transmembrane</keyword>
<dbReference type="Proteomes" id="UP000198923">
    <property type="component" value="Unassembled WGS sequence"/>
</dbReference>
<sequence length="283" mass="29803">MYDQNPPNHDYPTHASGYPGQGPGYGGYGAPPPRTNGLAIASLVFGILWLCGLGSLLAVILGHVALIKIRTTHALGRGLAIAGLVLGYLGIVSTVVSVAVFGLFTNAAIESYEEIQASAEANANPVEETSGPEETAQADTTPADKEASSAVPTPTRSTFTASDYRTLSGRGFAKLTKDPDAYTGKQFIIYGEVTQFDAATGTTTFRADTGHAKLQPSYGFVDFDQNALLTGSESRLSDVVQGDLFQAYVTSLGSESYETQIGGNTTVPSFQVDRIKVYGSLKK</sequence>
<proteinExistence type="predicted"/>
<dbReference type="STRING" id="504805.SAMN05421505_101345"/>
<feature type="transmembrane region" description="Helical" evidence="2">
    <location>
        <begin position="38"/>
        <end position="67"/>
    </location>
</feature>
<dbReference type="InterPro" id="IPR025241">
    <property type="entry name" value="DUF4190"/>
</dbReference>
<feature type="region of interest" description="Disordered" evidence="1">
    <location>
        <begin position="120"/>
        <end position="157"/>
    </location>
</feature>
<organism evidence="4 5">
    <name type="scientific">Sinosporangium album</name>
    <dbReference type="NCBI Taxonomy" id="504805"/>
    <lineage>
        <taxon>Bacteria</taxon>
        <taxon>Bacillati</taxon>
        <taxon>Actinomycetota</taxon>
        <taxon>Actinomycetes</taxon>
        <taxon>Streptosporangiales</taxon>
        <taxon>Streptosporangiaceae</taxon>
        <taxon>Sinosporangium</taxon>
    </lineage>
</organism>
<keyword evidence="2" id="KW-0472">Membrane</keyword>
<feature type="domain" description="DUF4190" evidence="3">
    <location>
        <begin position="38"/>
        <end position="96"/>
    </location>
</feature>
<evidence type="ECO:0000256" key="1">
    <source>
        <dbReference type="SAM" id="MobiDB-lite"/>
    </source>
</evidence>
<name>A0A1G7RC96_9ACTN</name>
<accession>A0A1G7RC96</accession>
<evidence type="ECO:0000313" key="5">
    <source>
        <dbReference type="Proteomes" id="UP000198923"/>
    </source>
</evidence>
<evidence type="ECO:0000313" key="4">
    <source>
        <dbReference type="EMBL" id="SDG08284.1"/>
    </source>
</evidence>
<reference evidence="4 5" key="1">
    <citation type="submission" date="2016-10" db="EMBL/GenBank/DDBJ databases">
        <authorList>
            <person name="de Groot N.N."/>
        </authorList>
    </citation>
    <scope>NUCLEOTIDE SEQUENCE [LARGE SCALE GENOMIC DNA]</scope>
    <source>
        <strain evidence="4 5">CPCC 201354</strain>
    </source>
</reference>
<protein>
    <recommendedName>
        <fullName evidence="3">DUF4190 domain-containing protein</fullName>
    </recommendedName>
</protein>
<dbReference type="AlphaFoldDB" id="A0A1G7RC96"/>
<dbReference type="EMBL" id="FNCN01000001">
    <property type="protein sequence ID" value="SDG08284.1"/>
    <property type="molecule type" value="Genomic_DNA"/>
</dbReference>
<keyword evidence="2" id="KW-1133">Transmembrane helix</keyword>
<dbReference type="OrthoDB" id="3479553at2"/>
<gene>
    <name evidence="4" type="ORF">SAMN05421505_101345</name>
</gene>
<evidence type="ECO:0000259" key="3">
    <source>
        <dbReference type="Pfam" id="PF13828"/>
    </source>
</evidence>
<dbReference type="Pfam" id="PF13828">
    <property type="entry name" value="DUF4190"/>
    <property type="match status" value="1"/>
</dbReference>
<evidence type="ECO:0000256" key="2">
    <source>
        <dbReference type="SAM" id="Phobius"/>
    </source>
</evidence>
<keyword evidence="5" id="KW-1185">Reference proteome</keyword>